<dbReference type="InterPro" id="IPR057326">
    <property type="entry name" value="KR_dom"/>
</dbReference>
<keyword evidence="8" id="KW-1185">Reference proteome</keyword>
<dbReference type="GO" id="GO:0044550">
    <property type="term" value="P:secondary metabolite biosynthetic process"/>
    <property type="evidence" value="ECO:0007669"/>
    <property type="project" value="TreeGrafter"/>
</dbReference>
<dbReference type="PRINTS" id="PR00081">
    <property type="entry name" value="GDHRDH"/>
</dbReference>
<dbReference type="SMART" id="SM00822">
    <property type="entry name" value="PKS_KR"/>
    <property type="match status" value="1"/>
</dbReference>
<dbReference type="Gene3D" id="3.30.300.30">
    <property type="match status" value="1"/>
</dbReference>
<dbReference type="InterPro" id="IPR020904">
    <property type="entry name" value="Sc_DH/Rdtase_CS"/>
</dbReference>
<dbReference type="InterPro" id="IPR023213">
    <property type="entry name" value="CAT-like_dom_sf"/>
</dbReference>
<dbReference type="InterPro" id="IPR010071">
    <property type="entry name" value="AA_adenyl_dom"/>
</dbReference>
<accession>A0A369AN23</accession>
<dbReference type="GO" id="GO:0016491">
    <property type="term" value="F:oxidoreductase activity"/>
    <property type="evidence" value="ECO:0007669"/>
    <property type="project" value="UniProtKB-KW"/>
</dbReference>
<organism evidence="7 8">
    <name type="scientific">Anaerobacterium chartisolvens</name>
    <dbReference type="NCBI Taxonomy" id="1297424"/>
    <lineage>
        <taxon>Bacteria</taxon>
        <taxon>Bacillati</taxon>
        <taxon>Bacillota</taxon>
        <taxon>Clostridia</taxon>
        <taxon>Eubacteriales</taxon>
        <taxon>Oscillospiraceae</taxon>
        <taxon>Anaerobacterium</taxon>
    </lineage>
</organism>
<dbReference type="CDD" id="cd05233">
    <property type="entry name" value="SDR_c"/>
    <property type="match status" value="1"/>
</dbReference>
<dbReference type="Gene3D" id="3.40.50.12780">
    <property type="entry name" value="N-terminal domain of ligase-like"/>
    <property type="match status" value="1"/>
</dbReference>
<dbReference type="InterPro" id="IPR025110">
    <property type="entry name" value="AMP-bd_C"/>
</dbReference>
<dbReference type="PROSITE" id="PS00061">
    <property type="entry name" value="ADH_SHORT"/>
    <property type="match status" value="1"/>
</dbReference>
<dbReference type="Gene3D" id="3.40.50.720">
    <property type="entry name" value="NAD(P)-binding Rossmann-like Domain"/>
    <property type="match status" value="1"/>
</dbReference>
<dbReference type="InterPro" id="IPR009081">
    <property type="entry name" value="PP-bd_ACP"/>
</dbReference>
<name>A0A369AN23_9FIRM</name>
<dbReference type="GO" id="GO:0031177">
    <property type="term" value="F:phosphopantetheine binding"/>
    <property type="evidence" value="ECO:0007669"/>
    <property type="project" value="TreeGrafter"/>
</dbReference>
<evidence type="ECO:0000256" key="5">
    <source>
        <dbReference type="ARBA" id="ARBA00023002"/>
    </source>
</evidence>
<evidence type="ECO:0000313" key="8">
    <source>
        <dbReference type="Proteomes" id="UP000253034"/>
    </source>
</evidence>
<evidence type="ECO:0000256" key="2">
    <source>
        <dbReference type="ARBA" id="ARBA00006484"/>
    </source>
</evidence>
<dbReference type="SUPFAM" id="SSF51735">
    <property type="entry name" value="NAD(P)-binding Rossmann-fold domains"/>
    <property type="match status" value="1"/>
</dbReference>
<protein>
    <submittedName>
        <fullName evidence="7">Amino acid adenylation domain-containing protein</fullName>
    </submittedName>
</protein>
<evidence type="ECO:0000313" key="7">
    <source>
        <dbReference type="EMBL" id="RCX09587.1"/>
    </source>
</evidence>
<reference evidence="7 8" key="1">
    <citation type="submission" date="2018-07" db="EMBL/GenBank/DDBJ databases">
        <title>Genomic Encyclopedia of Type Strains, Phase IV (KMG-IV): sequencing the most valuable type-strain genomes for metagenomic binning, comparative biology and taxonomic classification.</title>
        <authorList>
            <person name="Goeker M."/>
        </authorList>
    </citation>
    <scope>NUCLEOTIDE SEQUENCE [LARGE SCALE GENOMIC DNA]</scope>
    <source>
        <strain evidence="7 8">DSM 27016</strain>
    </source>
</reference>
<evidence type="ECO:0000256" key="3">
    <source>
        <dbReference type="ARBA" id="ARBA00022450"/>
    </source>
</evidence>
<comment type="cofactor">
    <cofactor evidence="1">
        <name>pantetheine 4'-phosphate</name>
        <dbReference type="ChEBI" id="CHEBI:47942"/>
    </cofactor>
</comment>
<comment type="similarity">
    <text evidence="2">Belongs to the short-chain dehydrogenases/reductases (SDR) family.</text>
</comment>
<dbReference type="FunFam" id="3.40.50.980:FF:000001">
    <property type="entry name" value="Non-ribosomal peptide synthetase"/>
    <property type="match status" value="1"/>
</dbReference>
<keyword evidence="3" id="KW-0596">Phosphopantetheine</keyword>
<dbReference type="Pfam" id="PF00106">
    <property type="entry name" value="adh_short"/>
    <property type="match status" value="1"/>
</dbReference>
<dbReference type="Gene3D" id="1.10.1200.10">
    <property type="entry name" value="ACP-like"/>
    <property type="match status" value="2"/>
</dbReference>
<dbReference type="Pfam" id="PF00501">
    <property type="entry name" value="AMP-binding"/>
    <property type="match status" value="1"/>
</dbReference>
<dbReference type="CDD" id="cd05930">
    <property type="entry name" value="A_NRPS"/>
    <property type="match status" value="1"/>
</dbReference>
<evidence type="ECO:0000259" key="6">
    <source>
        <dbReference type="PROSITE" id="PS50075"/>
    </source>
</evidence>
<dbReference type="InterPro" id="IPR036291">
    <property type="entry name" value="NAD(P)-bd_dom_sf"/>
</dbReference>
<dbReference type="Gene3D" id="3.30.559.30">
    <property type="entry name" value="Nonribosomal peptide synthetase, condensation domain"/>
    <property type="match status" value="2"/>
</dbReference>
<evidence type="ECO:0000256" key="4">
    <source>
        <dbReference type="ARBA" id="ARBA00022553"/>
    </source>
</evidence>
<dbReference type="Pfam" id="PF13193">
    <property type="entry name" value="AMP-binding_C"/>
    <property type="match status" value="1"/>
</dbReference>
<dbReference type="InterPro" id="IPR001242">
    <property type="entry name" value="Condensation_dom"/>
</dbReference>
<dbReference type="GO" id="GO:0008206">
    <property type="term" value="P:bile acid metabolic process"/>
    <property type="evidence" value="ECO:0007669"/>
    <property type="project" value="UniProtKB-ARBA"/>
</dbReference>
<sequence>MSYTQTYGQNVRDSVFRAISGITGHSIKDIDNDTYLESDLGLDSIKTVSLMTELMKLVPEEQSGRFSEKYPVSYLMSLETVGAITEVFEEWSRSPDAGERERSLEAKAAEKPACTVTACGIAESVLEKIAGITGHNASQIENDMFLESDLGIDSIKMVSLMNELIKLIPEDELDSFTSKYPVSSLMTFQTVGEIIDAFGEWVQCHNKSMPKNRELSGSGLPREAEKLEMVNAQYPFLAAYMAVSNITIVSGVCIRGTLDEKALWDSWREVIARNPVLRAVFAAGQKAKSFGDYSMILLGDATPPAIDIEDVRHLDEQHKRAFVKKRMEDIINSKFDIFNWPLHNLQAVYLENDKYEIILSANHTISDGLGNHKIIGELMSIYASKTGNTPLKLPQPLMPSDFNDIARQINNWSDENENRELYNYLKKQGKEKYFFNPYGAGKSLPQGSFKGVVTCTKKYRLDEETVNSLLSCTSVFNASLFVIIVSAYIRTIKQQEHDKNDMILNLPTGGRVYPNADATGVAGCFAQNLALSFETAGACGDWATLIDSVKETINHAIAWGIDRAQALQTAKMTVGQDMLENGKMTEMSSAFIRAAIKSNLYLSFTGNTYLEECCGKLELYDYEAYTCTNPGTIDNLVEIFKGQIFITSNYDGGFFDEAYIDMLMGKFLENIRQVAYEGSKHAYRPQKQAEHVSCDMQNTLIRLFEEVCGRKACSADLQKALDAELGMDSLQRIRMVSLLSREYEINDKGILLGAGTLAEMGAAIEKAHGSTAGENALEDGEEDYEIQIPFMKIVQQCRLTPDAPAIVFEDSTISYGALKDITNRLANFLKARGIGRGAFVGIMALPGPNMLIGMLAILKCGAAYIPVDPSYPSERIQYILNHSKVSVILTEHILREQLAPLFEKTGDLKLVAYLDGGDRALSLPKISQVMRGEWIGQASDEPLYSSEADDLMTVLYTSGSTGNPKGVMLAHRGYMNRLKWHQDTFSVRPGERVAQKTSCCFDISVWELFWPLMYGGTVCPVRKETLKNPWKLARWIADAKISIMHFVPSLFGEFINAIEGDSYDFSGLRWLIFSGEALPMSYIQKWIDRNGMSAGLANLYGPTEASIDVTCHIINKRPGEDGETRIPIGKPISGVFIKNLDKNMRELPKGDIGELWIGGVQLAKGYLNDAEKTSACFIANPFKDIPGQYIYRTGDLTSENADGSYEYHGRIDNQVKIRGFRIELGEIEAVLCSVPGVDEAAVLAVGEDDDRKQLMAWLSGRRADDMEIKNVAAKKLPDYMIPHRIEWMDCLPKTANGKLDRKALEHTALKKSGVSCASGGEEMGGDKQLKMKTAEGSLMPLSPAQSWIMSFFSYPYAWSGYTRFLYKQPLDLKAFNMAVNELLDRHDSLRCVFVRKDFKWYQKVLPKGMPVEVRFYDACHMDENERNTAVRDMISQEAKELRIDRWPLIRIAAVKVSDDVFDISVIGHHLISDMITNGLLFKEMWKIYRNILEGTGAASVKPVPSYMDFVQLVEQERKDNLEVYTKYWKEQFPTQMPVFGVPMDLSGGSNNEASAAMESFTLERSGTSVLLGRAKKHFSSNVYPILLAPLYKALSKSCKGERVIVSHRMHGRDLGKGRTFFDTPGNFAINFPLPVSVGENDTWQRLVDKIRDGLDKTPLNGISYDLAAESLPAYMYPDERLTAVRANYLGNRDLMGEGVFGFTKEDSDRRLSDPDQKRISVLEVFFSICNGSLTVELEYSKNYYSQDVISRIGNEYMEELKQMLLLVEAEELRPIKVPGEYRRASGNLTGRVAVVTGGGRGLGRAIALSMAREGANIAVIGRTMSSLQKTADEIMRTGAEVIALSADVSDYNSVVRAVNRIVERFGRIDILINNAGITKMVSVMDSNPEEWQSIVKVNLFGSYNFCRAVVPHMVKQSAGKIINIGSDSSFIGYPLMSAYAASKHGILGITRSMSEELKHQNIQVNAVCPSFVDTGMAPAAFRDKAMHPEKVADTVVFLASSKSDCISGEALKVYGKQDMYWFGSKQASLFNQVLKG</sequence>
<dbReference type="Pfam" id="PF00550">
    <property type="entry name" value="PP-binding"/>
    <property type="match status" value="1"/>
</dbReference>
<dbReference type="PROSITE" id="PS50075">
    <property type="entry name" value="CARRIER"/>
    <property type="match status" value="1"/>
</dbReference>
<dbReference type="InterPro" id="IPR036736">
    <property type="entry name" value="ACP-like_sf"/>
</dbReference>
<dbReference type="GO" id="GO:0005737">
    <property type="term" value="C:cytoplasm"/>
    <property type="evidence" value="ECO:0007669"/>
    <property type="project" value="TreeGrafter"/>
</dbReference>
<dbReference type="FunFam" id="3.40.50.720:FF:000084">
    <property type="entry name" value="Short-chain dehydrogenase reductase"/>
    <property type="match status" value="1"/>
</dbReference>
<keyword evidence="4" id="KW-0597">Phosphoprotein</keyword>
<dbReference type="InterPro" id="IPR000873">
    <property type="entry name" value="AMP-dep_synth/lig_dom"/>
</dbReference>
<dbReference type="EMBL" id="QPJT01000035">
    <property type="protein sequence ID" value="RCX09587.1"/>
    <property type="molecule type" value="Genomic_DNA"/>
</dbReference>
<dbReference type="Proteomes" id="UP000253034">
    <property type="component" value="Unassembled WGS sequence"/>
</dbReference>
<dbReference type="NCBIfam" id="TIGR01733">
    <property type="entry name" value="AA-adenyl-dom"/>
    <property type="match status" value="1"/>
</dbReference>
<dbReference type="InterPro" id="IPR042099">
    <property type="entry name" value="ANL_N_sf"/>
</dbReference>
<dbReference type="PANTHER" id="PTHR45527:SF1">
    <property type="entry name" value="FATTY ACID SYNTHASE"/>
    <property type="match status" value="1"/>
</dbReference>
<dbReference type="InterPro" id="IPR002347">
    <property type="entry name" value="SDR_fam"/>
</dbReference>
<dbReference type="SUPFAM" id="SSF47336">
    <property type="entry name" value="ACP-like"/>
    <property type="match status" value="3"/>
</dbReference>
<dbReference type="Gene3D" id="3.30.559.10">
    <property type="entry name" value="Chloramphenicol acetyltransferase-like domain"/>
    <property type="match status" value="2"/>
</dbReference>
<dbReference type="InterPro" id="IPR045851">
    <property type="entry name" value="AMP-bd_C_sf"/>
</dbReference>
<dbReference type="Pfam" id="PF00668">
    <property type="entry name" value="Condensation"/>
    <property type="match status" value="2"/>
</dbReference>
<dbReference type="PROSITE" id="PS00455">
    <property type="entry name" value="AMP_BINDING"/>
    <property type="match status" value="1"/>
</dbReference>
<evidence type="ECO:0000256" key="1">
    <source>
        <dbReference type="ARBA" id="ARBA00001957"/>
    </source>
</evidence>
<comment type="caution">
    <text evidence="7">The sequence shown here is derived from an EMBL/GenBank/DDBJ whole genome shotgun (WGS) entry which is preliminary data.</text>
</comment>
<dbReference type="SUPFAM" id="SSF52777">
    <property type="entry name" value="CoA-dependent acyltransferases"/>
    <property type="match status" value="4"/>
</dbReference>
<dbReference type="PRINTS" id="PR00080">
    <property type="entry name" value="SDRFAMILY"/>
</dbReference>
<dbReference type="SUPFAM" id="SSF56801">
    <property type="entry name" value="Acetyl-CoA synthetase-like"/>
    <property type="match status" value="1"/>
</dbReference>
<dbReference type="InterPro" id="IPR020845">
    <property type="entry name" value="AMP-binding_CS"/>
</dbReference>
<dbReference type="PANTHER" id="PTHR45527">
    <property type="entry name" value="NONRIBOSOMAL PEPTIDE SYNTHETASE"/>
    <property type="match status" value="1"/>
</dbReference>
<feature type="domain" description="Carrier" evidence="6">
    <location>
        <begin position="116"/>
        <end position="202"/>
    </location>
</feature>
<dbReference type="GO" id="GO:0008610">
    <property type="term" value="P:lipid biosynthetic process"/>
    <property type="evidence" value="ECO:0007669"/>
    <property type="project" value="UniProtKB-ARBA"/>
</dbReference>
<dbReference type="OrthoDB" id="9778383at2"/>
<keyword evidence="5" id="KW-0560">Oxidoreductase</keyword>
<dbReference type="RefSeq" id="WP_114299840.1">
    <property type="nucleotide sequence ID" value="NZ_QPJT01000035.1"/>
</dbReference>
<dbReference type="GO" id="GO:0043041">
    <property type="term" value="P:amino acid activation for nonribosomal peptide biosynthetic process"/>
    <property type="evidence" value="ECO:0007669"/>
    <property type="project" value="TreeGrafter"/>
</dbReference>
<gene>
    <name evidence="7" type="ORF">DFR58_13518</name>
</gene>
<proteinExistence type="inferred from homology"/>